<dbReference type="Pfam" id="PF21089">
    <property type="entry name" value="PKS_DH_N"/>
    <property type="match status" value="2"/>
</dbReference>
<dbReference type="SMART" id="SM00822">
    <property type="entry name" value="PKS_KR"/>
    <property type="match status" value="1"/>
</dbReference>
<dbReference type="InterPro" id="IPR000873">
    <property type="entry name" value="AMP-dep_synth/lig_dom"/>
</dbReference>
<dbReference type="Pfam" id="PF21394">
    <property type="entry name" value="Beta-ketacyl_N"/>
    <property type="match status" value="3"/>
</dbReference>
<dbReference type="InterPro" id="IPR049551">
    <property type="entry name" value="PKS_DH_C"/>
</dbReference>
<evidence type="ECO:0000259" key="11">
    <source>
        <dbReference type="PROSITE" id="PS50075"/>
    </source>
</evidence>
<dbReference type="SMART" id="SM00826">
    <property type="entry name" value="PKS_DH"/>
    <property type="match status" value="2"/>
</dbReference>
<dbReference type="InterPro" id="IPR009081">
    <property type="entry name" value="PP-bd_ACP"/>
</dbReference>
<dbReference type="GO" id="GO:0004315">
    <property type="term" value="F:3-oxoacyl-[acyl-carrier-protein] synthase activity"/>
    <property type="evidence" value="ECO:0007669"/>
    <property type="project" value="InterPro"/>
</dbReference>
<evidence type="ECO:0000259" key="12">
    <source>
        <dbReference type="PROSITE" id="PS52004"/>
    </source>
</evidence>
<feature type="domain" description="PKS/mFAS DH" evidence="13">
    <location>
        <begin position="2468"/>
        <end position="2753"/>
    </location>
</feature>
<dbReference type="PROSITE" id="PS50075">
    <property type="entry name" value="CARRIER"/>
    <property type="match status" value="3"/>
</dbReference>
<dbReference type="CDD" id="cd08953">
    <property type="entry name" value="KR_2_SDR_x"/>
    <property type="match status" value="1"/>
</dbReference>
<evidence type="ECO:0000313" key="14">
    <source>
        <dbReference type="EMBL" id="SMO91234.1"/>
    </source>
</evidence>
<dbReference type="PROSITE" id="PS52004">
    <property type="entry name" value="KS3_2"/>
    <property type="match status" value="3"/>
</dbReference>
<dbReference type="SMART" id="SM01294">
    <property type="entry name" value="PKS_PP_betabranch"/>
    <property type="match status" value="1"/>
</dbReference>
<dbReference type="Proteomes" id="UP000315636">
    <property type="component" value="Unassembled WGS sequence"/>
</dbReference>
<dbReference type="SUPFAM" id="SSF47336">
    <property type="entry name" value="ACP-like"/>
    <property type="match status" value="3"/>
</dbReference>
<dbReference type="Pfam" id="PF22336">
    <property type="entry name" value="RhiE-like_linker"/>
    <property type="match status" value="3"/>
</dbReference>
<dbReference type="CDD" id="cd12116">
    <property type="entry name" value="A_NRPS_Ta1_like"/>
    <property type="match status" value="1"/>
</dbReference>
<evidence type="ECO:0000256" key="2">
    <source>
        <dbReference type="ARBA" id="ARBA00004496"/>
    </source>
</evidence>
<dbReference type="SMART" id="SM00825">
    <property type="entry name" value="PKS_KS"/>
    <property type="match status" value="3"/>
</dbReference>
<name>A0A521F501_9BACL</name>
<dbReference type="FunFam" id="3.40.50.980:FF:000001">
    <property type="entry name" value="Non-ribosomal peptide synthetase"/>
    <property type="match status" value="1"/>
</dbReference>
<dbReference type="Pfam" id="PF08659">
    <property type="entry name" value="KR"/>
    <property type="match status" value="1"/>
</dbReference>
<dbReference type="InterPro" id="IPR010071">
    <property type="entry name" value="AA_adenyl_dom"/>
</dbReference>
<dbReference type="SUPFAM" id="SSF56801">
    <property type="entry name" value="Acetyl-CoA synthetase-like"/>
    <property type="match status" value="1"/>
</dbReference>
<dbReference type="InterPro" id="IPR006162">
    <property type="entry name" value="Ppantetheine_attach_site"/>
</dbReference>
<dbReference type="InterPro" id="IPR013968">
    <property type="entry name" value="PKS_KR"/>
</dbReference>
<evidence type="ECO:0000256" key="7">
    <source>
        <dbReference type="ARBA" id="ARBA00022553"/>
    </source>
</evidence>
<dbReference type="InterPro" id="IPR025110">
    <property type="entry name" value="AMP-bd_C"/>
</dbReference>
<evidence type="ECO:0000313" key="15">
    <source>
        <dbReference type="Proteomes" id="UP000315636"/>
    </source>
</evidence>
<dbReference type="InterPro" id="IPR014030">
    <property type="entry name" value="Ketoacyl_synth_N"/>
</dbReference>
<dbReference type="InterPro" id="IPR020806">
    <property type="entry name" value="PKS_PP-bd"/>
</dbReference>
<evidence type="ECO:0000256" key="1">
    <source>
        <dbReference type="ARBA" id="ARBA00003299"/>
    </source>
</evidence>
<dbReference type="GO" id="GO:0031177">
    <property type="term" value="F:phosphopantetheine binding"/>
    <property type="evidence" value="ECO:0007669"/>
    <property type="project" value="InterPro"/>
</dbReference>
<dbReference type="PANTHER" id="PTHR43775:SF37">
    <property type="entry name" value="SI:DKEY-61P9.11"/>
    <property type="match status" value="1"/>
</dbReference>
<dbReference type="Gene3D" id="3.40.47.10">
    <property type="match status" value="3"/>
</dbReference>
<dbReference type="Pfam" id="PF02801">
    <property type="entry name" value="Ketoacyl-synt_C"/>
    <property type="match status" value="3"/>
</dbReference>
<comment type="similarity">
    <text evidence="4">Belongs to the ATP-dependent AMP-binding enzyme family.</text>
</comment>
<dbReference type="Pfam" id="PF00501">
    <property type="entry name" value="AMP-binding"/>
    <property type="match status" value="1"/>
</dbReference>
<dbReference type="EMBL" id="FXTI01000013">
    <property type="protein sequence ID" value="SMO91234.1"/>
    <property type="molecule type" value="Genomic_DNA"/>
</dbReference>
<dbReference type="Gene3D" id="1.10.1240.100">
    <property type="match status" value="3"/>
</dbReference>
<proteinExistence type="inferred from homology"/>
<dbReference type="InterPro" id="IPR036736">
    <property type="entry name" value="ACP-like_sf"/>
</dbReference>
<feature type="domain" description="Carrier" evidence="11">
    <location>
        <begin position="437"/>
        <end position="516"/>
    </location>
</feature>
<dbReference type="Pfam" id="PF14765">
    <property type="entry name" value="PS-DH"/>
    <property type="match status" value="2"/>
</dbReference>
<keyword evidence="8" id="KW-0808">Transferase</keyword>
<feature type="region of interest" description="N-terminal hotdog fold" evidence="10">
    <location>
        <begin position="4006"/>
        <end position="4124"/>
    </location>
</feature>
<dbReference type="InterPro" id="IPR050091">
    <property type="entry name" value="PKS_NRPS_Biosynth_Enz"/>
</dbReference>
<evidence type="ECO:0000256" key="10">
    <source>
        <dbReference type="PROSITE-ProRule" id="PRU01363"/>
    </source>
</evidence>
<dbReference type="FunFam" id="3.40.50.12780:FF:000012">
    <property type="entry name" value="Non-ribosomal peptide synthetase"/>
    <property type="match status" value="1"/>
</dbReference>
<feature type="domain" description="PKS/mFAS DH" evidence="13">
    <location>
        <begin position="4006"/>
        <end position="4287"/>
    </location>
</feature>
<keyword evidence="7" id="KW-0597">Phosphoprotein</keyword>
<dbReference type="InterPro" id="IPR036291">
    <property type="entry name" value="NAD(P)-bd_dom_sf"/>
</dbReference>
<sequence>MGKGILVFARRDDLYHQLINHARGDQTFILVKPGDIYRQLGEWIYQINPQEPADYHRLFNELGERLESVDEVVHLWNYESGRLDYLYHGDIGRFNRAVKRSLIFGIESVDLLTQALASQKGLKEARITYCYHGMTTSLQPQNMMVPGWYLHLPEEQSQFRFTSIHLSQPFSDPSQFAGLLLDELDRDQQESMVTLRFDEAGHREETTDVAPDEEKPKLTIKSHGGYVIVDNRANLGWKLGLELAKKVGCQVFVLGMEEVSAEQEAALAQVNGDGKKLVYEQVPLSDHDAVKRVIQRIKETFHRINGVVYHLNDLDHQSVQHNMDGLLLLDALTSEMPLDFFVAADAMPHSHTDPVRSIPRFSDGFLALREHFVQQKKRMGQSLSVKWEPNPSEEADTTFEAWAQAVEMKIEQSSPATGVGEKAIDVSDEAIKQTLLALIRQGISGLIAETLKIDEDEIHLDFPINLDSANGVQFDSISLARLAEKIRAKYGVKLTPVVFFRHKNLRALIDFLYQKHADRFVDYYRLHLEAEIERTDPQPVVPEKQEKAIKTVADTKTEEKSPEWEWLKEKHSSAHSPNEDEQAIAIVGASGMFPGSPDLQALWNNLEGKKHLITVIPPERWDWRKFDGDPYKEENKTDSKWGGFIDGMDQFDPDFFGISEKEAALMDPRQRLFLETAWKTIEDAGYKMSDLSGTRTAVVIGAGASEYYELMKQHQVAIEEQSSTAKSNSILANRISFLFNFTGPSESIDVACASSLVAIHKAAEYIRNGECDWALAGGVHLILTPDMHISFSKGGVLSQEGKCRIFDQEADGYVRSEGVGAVLLKPLKQALADHDHIYAIIRGSAVNHGGRSNSMTSPNPAMQEEVLVQAYQKAQIHPAMVDYIEVHGASTQLGDPIEVMALQQAFDRLAEESNRWPDGSSCGLGSVKTNLGHTEEAAGMAALFKVLLGLKHNKIPAHLHFGKPNPYIEWDQGPFYIVDQTMDWRRKPDGVPRRAGISTFGFGGVNAHLVVEEAEPVPPTPAPEACLIVFSAKDQTTLSRLAEQMIHYLDDQDLPADVFVNLAYTLQVGREEMTERLALIARDPDELKKGLKKALSGEASPRIYRGRVESSKRKMRAVDEEEVKRCMQEGALEEIARYWVDGAKVEWNRLYPAGRPRRISLPVYPFRKRRFWLPPTPDQEPSGEKPVYLTEGPGFAETDQSGIAREVRGQPGMEFTGNQTVIDLIEAQAEAKPDKTAAVFEGDALTYRQLVDAVHHVAVDLRGKGMKKGELVGIFVNRSLEMLVGVLAVMKAGGAYVPLDPLFPQERLQYMMRDTDLRFILAQHGNMETLPPFAGELVLLDHERIREKPAVVNQGQSLHVSTHPEEVAYVIYTSGSTGNPKGVQITHRNLTNFLYSMAVEPGFNERDTLLAVTTLCFDIAGLELYLPLICGGTVEILPEWMTKDGNQLKEKIERSAATVMQATPAMWQMILAAGWSGKKGFRCLCGGEALNQTLADQLLARCDEVWNLYGPTETTIWSTFSQVRKGKEVTIGRPIAQTQVTIVDERLQPVPAGTQGELCISGAGVAKGYLNRPDLNEQKFIQLNGQRTYRTGDLAFLDEEGEVVLCGRIDHQIKLNGYRIELEEIEVALAALPEVEQAVAVVREGSLGQKVLVAFYKAANGARRLDRQALTEALAKRLPSYMIPTQFVPLDSFPLTLNLKVDRKQLAQQTLDRIMAGHGMGIADREEQEHFTDETDPPALEERLEHVLQGMVADLLALNPETIDPQVNLGDYGFNSVLFTNLALAINRRFATNITAVIFFKHSTVSAIARHLLAICPDAVQRLDREKPMELYPPATKGDLATQDEPIAIIGMYGRMPQSADLDAFWDNLVNNRDMVTEIPADRWDYREYFGNPRKEENKTDSKWGGFVSDVDAFDAGFFGISPREAAYMDPRQRLLTEAVWKTFEDSGYQPDDFSGSKTGLFIGAINSDYWDLINDYGVPADGYTLSGSANSILANRISFLFNLRGPSEVVDTACSSSLIAVDRAVSALKSGKCESAIAGGVNLILTPHLHLALSKNGMLSPDGKCKTFDQSANGYVRGEGVGAVLLKPLSKALQDGDRICAVIRGTAVNHGGKANSLTAPNPEAQTELLVESYTEAGIDPSTVTYIETHGTGTQLGDPIEIEALHTAFDTLYGQWGKEAPQKPHCGLGAVKSNIGHLEAAAGIAGLLKVVLAMQAGTLPANLHAETLNPYIDLEDSYFYLLNENRNWERLKDGDEREIPRRAGVSSFGFGGANAHVILEEFRLQPTMEKESANVVVLSAKNQERLTEYAQALLRYLERWEQGGQREAAATLTDLAYTLQMGRVAMDERLAVVANSLTELKDRLTAYLTGTVTEGVYSGNGQAEKLLDIFDGKAGEAYFQILTEEQDFAKLAMLWTSGVEIDWRRLYGAKRPQRLSLPTYPFAKERYWLPRNTGEPARRDVSANQGLTPLIDSNESHLGGLCYKKTLIPTDWFIRHHVVMGQKILPAVVYLEIVRMAGDLANRTGRVKTLKNVVWLRPIEVDTTNQEIWVQLLPKGEEVEFRVHSRRDGKELVHAQGSILYEAHKREADPRDRMDLEVIKRRCTATIRHEDFYEPFVELGYEYGSPFQPIQHVRRNQTEALARIQLPADMEEGFSDYGLHPSILEGGLQTLAGLLFQKGSPDNIPFVPFSLHELEIIRPLPTSCYAYLEMANQQTDHPTHKQRYHLTLIDEQGMILAKLHDYSVRPLQGGDPDLERVGDRVNAQPVLYRPDVQQMELEGTADARDVEGPVLIFDVDDSFFKPFQQKCGKSQPVILVKPGHSFAKVEADCYEINPSHYPDYERLLADLTTRISLPATVLHRWAQTDFTTQPTTIQLQLERGIKSLFFLCKALAGCKLDRETRVVSFYQAKERSAQPLYKALKGLGKSVSHEHARLQMKVIQLDPAAYGGNEDLVHLLLKELGDMGPDGFVSYEDGQRWVERLAKVVPETSTPPIQDRGVYLITGGFGGLGRIFAEHLIQSGKPRLVLTGRTALSSDKERLIERWKQHGAEVIYVQADVSQRVEVERLAKEIKSRFGSCNGILHCAGEIRDQMLVNKEWTDVSAVLAAKVWGTVHLDDVFNGEALDFFAMFSSVSSLLGNMGQTDYAFANAFLDAFASYRESLRAKGLRTGKTVAFNWPLWKDGGMQVADQVKRFIHQYFGIVPLEKEMGLSAFDRGLGSSHSQLLVLGQDSSKVQSWLSSGSKMKSFQAQPSAAVETEDYTENVKDVVLSAVSKILHLDRDNIDIHKDMNSYGFDSISFTELANRLNEWYQCDLTPAVFFELELPTIASLLTLLTERYPSQIAKRHQEEMRSMEASAEPDGEVEGDQVIEEHTLWEGVQHGDRQKKDRVPDEPIAIIGMNGVMPQAEDLEAFWHNLQAERDCITEVPADRFKWQDVYGDPLHETNKTDSKWGGFMNNVDQFDALFFGISPHEAELMDPQHRIYLEVVWKAIEDAGYKASDLSGSRTGVYVGMTNHDYADVLNQGLPGIETQGVFGNTHPFLPNRISFMLNLHGPSEPIDTLCSSSLVAIHRAVEDLRHGQCEMAIAGGVSVIASPTMHIAFSKAKMLSEDGHCKTFDQSADGFVRGEGAGAIILKPLSRAQADGDHIYGVIRGTSTNHGGRSNSLTSPNAKAQAELLTEAYERANLSPRAVSYIETHGTGTVLGDPVEVNGLKMAFQRMFERQASPRPEQPYCGLGSVKSNMGHLEAAAGIAGVLKVLLSMKYRQLPGSLHVNQVNPYIDLSGSPFYLVDQTQPWQRLTDERGDEIPRIAGVSSFGAGGSNAHIIIEEYDPPSPPAQRLTGQPHLIPLSAKSEEALDRAVVSLLDYVKKTELPDPDLDRVAYTLQVGREAMEERLALVVRSMEELTDALLALKEKRMAPIPVYRGTAQESSSTGLKEEEGLRRALCNRDMEVLAQRWVTGEAIDWRQLYPETPPRRLPLPTYPFARERYWIHPTPMKEQKSQQPILHPLIQQNNSTLDKFQWSSRFSGEEFFFADHRVGGHKVFPGVAYLEMARAAGELAGEKRIAKIKNVVWTRPLMVEEKEVDVHIRFQPAQEGVEFQIESAMETGQTTLHAQGEVIYGQKAHATSTSWKDLGEIRARGRTIRRGNEIYRDFVDRGFAYGPGFQSIQELVVGEGECLSLLQFNRDHGQYGLHPSLLDGALQTAVELLATREQVDHTSHMPFSIAEVELLAPIETETCYVHVTSAEDPATDGVPVRKFQLAILDSEGRLLLRLHDFSIRLLKPQKLGYYQPDWLPQEGLVMDRDRIHGDVLIFDQEMERYRSLQDRLSPGSRLIWVKAGERYRKWGEKAFEVNPRQADEILHLFEDLKRDGIVPTHMIHAWSLSDSGKQSLSDKLQNRFHTMMHLTQTIMKQRFAHDIRLLYLYASEANRRKPEDEAMSAFARSIRMENPRFLYKTLGLDAHSMVQLSDILVHELNGETTGETEIRYQNGKRHVQRLKEMNR</sequence>
<dbReference type="InterPro" id="IPR054514">
    <property type="entry name" value="RhiE-like_linker"/>
</dbReference>
<feature type="domain" description="Carrier" evidence="11">
    <location>
        <begin position="1739"/>
        <end position="1816"/>
    </location>
</feature>
<feature type="domain" description="Carrier" evidence="11">
    <location>
        <begin position="3261"/>
        <end position="3337"/>
    </location>
</feature>
<evidence type="ECO:0000256" key="5">
    <source>
        <dbReference type="ARBA" id="ARBA00022450"/>
    </source>
</evidence>
<dbReference type="InterPro" id="IPR057326">
    <property type="entry name" value="KR_dom"/>
</dbReference>
<keyword evidence="5" id="KW-0596">Phosphopantetheine</keyword>
<dbReference type="PROSITE" id="PS52019">
    <property type="entry name" value="PKS_MFAS_DH"/>
    <property type="match status" value="2"/>
</dbReference>
<keyword evidence="9" id="KW-0677">Repeat</keyword>
<comment type="function">
    <text evidence="1">Involved in some intermediate steps for the synthesis of the antibiotic polyketide bacillaene which is involved in secondary metabolism.</text>
</comment>
<dbReference type="InterPro" id="IPR049490">
    <property type="entry name" value="C883_1060-like_KR_N"/>
</dbReference>
<dbReference type="PROSITE" id="PS00606">
    <property type="entry name" value="KS3_1"/>
    <property type="match status" value="2"/>
</dbReference>
<gene>
    <name evidence="14" type="ORF">SAMN06264849_11314</name>
</gene>
<dbReference type="GO" id="GO:0071770">
    <property type="term" value="P:DIM/DIP cell wall layer assembly"/>
    <property type="evidence" value="ECO:0007669"/>
    <property type="project" value="TreeGrafter"/>
</dbReference>
<dbReference type="InterPro" id="IPR049900">
    <property type="entry name" value="PKS_mFAS_DH"/>
</dbReference>
<feature type="domain" description="Ketosynthase family 3 (KS3)" evidence="12">
    <location>
        <begin position="581"/>
        <end position="1013"/>
    </location>
</feature>
<dbReference type="Gene3D" id="3.10.129.110">
    <property type="entry name" value="Polyketide synthase dehydratase"/>
    <property type="match status" value="2"/>
</dbReference>
<feature type="region of interest" description="C-terminal hotdog fold" evidence="10">
    <location>
        <begin position="4141"/>
        <end position="4287"/>
    </location>
</feature>
<dbReference type="SMART" id="SM00823">
    <property type="entry name" value="PKS_PP"/>
    <property type="match status" value="3"/>
</dbReference>
<protein>
    <submittedName>
        <fullName evidence="14">Amino acid adenylation domain-containing protein</fullName>
    </submittedName>
</protein>
<dbReference type="InterPro" id="IPR014031">
    <property type="entry name" value="Ketoacyl_synth_C"/>
</dbReference>
<comment type="pathway">
    <text evidence="3">Antibiotic biosynthesis; bacillaene biosynthesis.</text>
</comment>
<dbReference type="InterPro" id="IPR018201">
    <property type="entry name" value="Ketoacyl_synth_AS"/>
</dbReference>
<dbReference type="InterPro" id="IPR045851">
    <property type="entry name" value="AMP-bd_C_sf"/>
</dbReference>
<dbReference type="InterPro" id="IPR016039">
    <property type="entry name" value="Thiolase-like"/>
</dbReference>
<evidence type="ECO:0000256" key="9">
    <source>
        <dbReference type="ARBA" id="ARBA00022737"/>
    </source>
</evidence>
<dbReference type="Gene3D" id="3.40.50.720">
    <property type="entry name" value="NAD(P)-binding Rossmann-like Domain"/>
    <property type="match status" value="3"/>
</dbReference>
<dbReference type="PANTHER" id="PTHR43775">
    <property type="entry name" value="FATTY ACID SYNTHASE"/>
    <property type="match status" value="1"/>
</dbReference>
<dbReference type="InterPro" id="IPR042099">
    <property type="entry name" value="ANL_N_sf"/>
</dbReference>
<dbReference type="Gene3D" id="1.10.1200.10">
    <property type="entry name" value="ACP-like"/>
    <property type="match status" value="3"/>
</dbReference>
<comment type="caution">
    <text evidence="10">Lacks conserved residue(s) required for the propagation of feature annotation.</text>
</comment>
<dbReference type="CDD" id="cd00833">
    <property type="entry name" value="PKS"/>
    <property type="match status" value="3"/>
</dbReference>
<evidence type="ECO:0000256" key="6">
    <source>
        <dbReference type="ARBA" id="ARBA00022490"/>
    </source>
</evidence>
<organism evidence="14 15">
    <name type="scientific">Melghirimyces algeriensis</name>
    <dbReference type="NCBI Taxonomy" id="910412"/>
    <lineage>
        <taxon>Bacteria</taxon>
        <taxon>Bacillati</taxon>
        <taxon>Bacillota</taxon>
        <taxon>Bacilli</taxon>
        <taxon>Bacillales</taxon>
        <taxon>Thermoactinomycetaceae</taxon>
        <taxon>Melghirimyces</taxon>
    </lineage>
</organism>
<dbReference type="SUPFAM" id="SSF53901">
    <property type="entry name" value="Thiolase-like"/>
    <property type="match status" value="3"/>
</dbReference>
<feature type="active site" description="Proton donor; for dehydratase activity" evidence="10">
    <location>
        <position position="4198"/>
    </location>
</feature>
<dbReference type="FunFam" id="3.40.47.10:FF:000019">
    <property type="entry name" value="Polyketide synthase type I"/>
    <property type="match status" value="3"/>
</dbReference>
<dbReference type="SUPFAM" id="SSF51735">
    <property type="entry name" value="NAD(P)-binding Rossmann-fold domains"/>
    <property type="match status" value="4"/>
</dbReference>
<dbReference type="GO" id="GO:0005886">
    <property type="term" value="C:plasma membrane"/>
    <property type="evidence" value="ECO:0007669"/>
    <property type="project" value="TreeGrafter"/>
</dbReference>
<feature type="region of interest" description="N-terminal hotdog fold" evidence="10">
    <location>
        <begin position="2468"/>
        <end position="2586"/>
    </location>
</feature>
<keyword evidence="15" id="KW-1185">Reference proteome</keyword>
<dbReference type="GO" id="GO:0004312">
    <property type="term" value="F:fatty acid synthase activity"/>
    <property type="evidence" value="ECO:0007669"/>
    <property type="project" value="TreeGrafter"/>
</dbReference>
<dbReference type="Gene3D" id="3.40.50.12780">
    <property type="entry name" value="N-terminal domain of ligase-like"/>
    <property type="match status" value="1"/>
</dbReference>
<dbReference type="NCBIfam" id="TIGR01733">
    <property type="entry name" value="AA-adenyl-dom"/>
    <property type="match status" value="1"/>
</dbReference>
<dbReference type="InterPro" id="IPR020841">
    <property type="entry name" value="PKS_Beta-ketoAc_synthase_dom"/>
</dbReference>
<dbReference type="InterPro" id="IPR049552">
    <property type="entry name" value="PKS_DH_N"/>
</dbReference>
<dbReference type="PROSITE" id="PS00455">
    <property type="entry name" value="AMP_BINDING"/>
    <property type="match status" value="1"/>
</dbReference>
<feature type="active site" description="Proton acceptor; for dehydratase activity" evidence="10">
    <location>
        <position position="4035"/>
    </location>
</feature>
<dbReference type="Pfam" id="PF00109">
    <property type="entry name" value="ketoacyl-synt"/>
    <property type="match status" value="3"/>
</dbReference>
<dbReference type="InterPro" id="IPR020807">
    <property type="entry name" value="PKS_DH"/>
</dbReference>
<feature type="region of interest" description="C-terminal hotdog fold" evidence="10">
    <location>
        <begin position="2604"/>
        <end position="2753"/>
    </location>
</feature>
<dbReference type="Pfam" id="PF13193">
    <property type="entry name" value="AMP-binding_C"/>
    <property type="match status" value="1"/>
</dbReference>
<dbReference type="InterPro" id="IPR042104">
    <property type="entry name" value="PKS_dehydratase_sf"/>
</dbReference>
<dbReference type="Pfam" id="PF00550">
    <property type="entry name" value="PP-binding"/>
    <property type="match status" value="3"/>
</dbReference>
<dbReference type="UniPathway" id="UPA01003"/>
<dbReference type="PROSITE" id="PS00012">
    <property type="entry name" value="PHOSPHOPANTETHEINE"/>
    <property type="match status" value="2"/>
</dbReference>
<comment type="subcellular location">
    <subcellularLocation>
        <location evidence="2">Cytoplasm</location>
    </subcellularLocation>
</comment>
<accession>A0A521F501</accession>
<feature type="domain" description="Ketosynthase family 3 (KS3)" evidence="12">
    <location>
        <begin position="3390"/>
        <end position="3827"/>
    </location>
</feature>
<keyword evidence="6" id="KW-0963">Cytoplasm</keyword>
<evidence type="ECO:0000256" key="3">
    <source>
        <dbReference type="ARBA" id="ARBA00004789"/>
    </source>
</evidence>
<dbReference type="InterPro" id="IPR020845">
    <property type="entry name" value="AMP-binding_CS"/>
</dbReference>
<evidence type="ECO:0000256" key="8">
    <source>
        <dbReference type="ARBA" id="ARBA00022679"/>
    </source>
</evidence>
<evidence type="ECO:0000256" key="4">
    <source>
        <dbReference type="ARBA" id="ARBA00006432"/>
    </source>
</evidence>
<dbReference type="GO" id="GO:0006633">
    <property type="term" value="P:fatty acid biosynthetic process"/>
    <property type="evidence" value="ECO:0007669"/>
    <property type="project" value="InterPro"/>
</dbReference>
<dbReference type="GO" id="GO:0005737">
    <property type="term" value="C:cytoplasm"/>
    <property type="evidence" value="ECO:0007669"/>
    <property type="project" value="UniProtKB-SubCell"/>
</dbReference>
<reference evidence="14 15" key="1">
    <citation type="submission" date="2017-05" db="EMBL/GenBank/DDBJ databases">
        <authorList>
            <person name="Varghese N."/>
            <person name="Submissions S."/>
        </authorList>
    </citation>
    <scope>NUCLEOTIDE SEQUENCE [LARGE SCALE GENOMIC DNA]</scope>
    <source>
        <strain evidence="14 15">DSM 45474</strain>
    </source>
</reference>
<feature type="domain" description="Ketosynthase family 3 (KS3)" evidence="12">
    <location>
        <begin position="1844"/>
        <end position="2281"/>
    </location>
</feature>
<evidence type="ECO:0000259" key="13">
    <source>
        <dbReference type="PROSITE" id="PS52019"/>
    </source>
</evidence>
<dbReference type="Gene3D" id="3.30.300.30">
    <property type="match status" value="1"/>
</dbReference>